<evidence type="ECO:0000256" key="1">
    <source>
        <dbReference type="SAM" id="MobiDB-lite"/>
    </source>
</evidence>
<dbReference type="RefSeq" id="XP_060459902.1">
    <property type="nucleotide sequence ID" value="XM_060603627.1"/>
</dbReference>
<dbReference type="AlphaFoldDB" id="A0AA48QYK4"/>
<proteinExistence type="predicted"/>
<gene>
    <name evidence="2" type="ORF">CcaverHIS019_0702090</name>
</gene>
<dbReference type="GeneID" id="85498507"/>
<accession>A0AA48QYK4</accession>
<reference evidence="2" key="1">
    <citation type="journal article" date="2023" name="BMC Genomics">
        <title>Chromosome-level genome assemblies of Cutaneotrichosporon spp. (Trichosporonales, Basidiomycota) reveal imbalanced evolution between nucleotide sequences and chromosome synteny.</title>
        <authorList>
            <person name="Kobayashi Y."/>
            <person name="Kayamori A."/>
            <person name="Aoki K."/>
            <person name="Shiwa Y."/>
            <person name="Matsutani M."/>
            <person name="Fujita N."/>
            <person name="Sugita T."/>
            <person name="Iwasaki W."/>
            <person name="Tanaka N."/>
            <person name="Takashima M."/>
        </authorList>
    </citation>
    <scope>NUCLEOTIDE SEQUENCE</scope>
    <source>
        <strain evidence="2">HIS019</strain>
    </source>
</reference>
<name>A0AA48QYK4_9TREE</name>
<feature type="compositionally biased region" description="Basic and acidic residues" evidence="1">
    <location>
        <begin position="60"/>
        <end position="129"/>
    </location>
</feature>
<feature type="region of interest" description="Disordered" evidence="1">
    <location>
        <begin position="26"/>
        <end position="226"/>
    </location>
</feature>
<evidence type="ECO:0000313" key="3">
    <source>
        <dbReference type="Proteomes" id="UP001233271"/>
    </source>
</evidence>
<evidence type="ECO:0000313" key="2">
    <source>
        <dbReference type="EMBL" id="BEI94637.1"/>
    </source>
</evidence>
<dbReference type="Proteomes" id="UP001233271">
    <property type="component" value="Chromosome 7a"/>
</dbReference>
<dbReference type="EMBL" id="AP028218">
    <property type="protein sequence ID" value="BEI94637.1"/>
    <property type="molecule type" value="Genomic_DNA"/>
</dbReference>
<keyword evidence="3" id="KW-1185">Reference proteome</keyword>
<feature type="compositionally biased region" description="Basic and acidic residues" evidence="1">
    <location>
        <begin position="192"/>
        <end position="201"/>
    </location>
</feature>
<protein>
    <submittedName>
        <fullName evidence="2">Uncharacterized protein</fullName>
    </submittedName>
</protein>
<organism evidence="2 3">
    <name type="scientific">Cutaneotrichosporon cavernicola</name>
    <dbReference type="NCBI Taxonomy" id="279322"/>
    <lineage>
        <taxon>Eukaryota</taxon>
        <taxon>Fungi</taxon>
        <taxon>Dikarya</taxon>
        <taxon>Basidiomycota</taxon>
        <taxon>Agaricomycotina</taxon>
        <taxon>Tremellomycetes</taxon>
        <taxon>Trichosporonales</taxon>
        <taxon>Trichosporonaceae</taxon>
        <taxon>Cutaneotrichosporon</taxon>
    </lineage>
</organism>
<feature type="compositionally biased region" description="Basic and acidic residues" evidence="1">
    <location>
        <begin position="172"/>
        <end position="181"/>
    </location>
</feature>
<sequence length="335" mass="36654">MASRILVRGLHTTRAVLDGAAAVPAKTSLGFKAQPKRTRTLPTLKIAATAQQALPSNDVPGDRPRGDRPRGDRPRGDRPRGDRPSGDRPNADRAERPRNDRPRIDRPRTDRPRTDRPRTDRPRTDRPRGDSPANVKPAPEREPQQRVASLDAVSAEFFEGAEHAATPARKFTRSDAPRRDGAAPPRKKRESKGRGKPELGDGSRPGEGTRAARSSNFTRRTPRMHAPIQEMRLEPVKRDTSSVSLFGTSPLIVSALARSRDPLSSVWAKGMERSDASRADMLRAAGDYSLLTPARPEGKGTKLTASTAICAIGMNPSISMRRRGAGEEVIRSYLS</sequence>
<dbReference type="KEGG" id="ccac:CcaHIS019_0702090"/>